<reference evidence="1 2" key="1">
    <citation type="submission" date="2021-04" db="EMBL/GenBank/DDBJ databases">
        <authorList>
            <person name="De Guttry C."/>
            <person name="Zahm M."/>
            <person name="Klopp C."/>
            <person name="Cabau C."/>
            <person name="Louis A."/>
            <person name="Berthelot C."/>
            <person name="Parey E."/>
            <person name="Roest Crollius H."/>
            <person name="Montfort J."/>
            <person name="Robinson-Rechavi M."/>
            <person name="Bucao C."/>
            <person name="Bouchez O."/>
            <person name="Gislard M."/>
            <person name="Lluch J."/>
            <person name="Milhes M."/>
            <person name="Lampietro C."/>
            <person name="Lopez Roques C."/>
            <person name="Donnadieu C."/>
            <person name="Braasch I."/>
            <person name="Desvignes T."/>
            <person name="Postlethwait J."/>
            <person name="Bobe J."/>
            <person name="Wedekind C."/>
            <person name="Guiguen Y."/>
        </authorList>
    </citation>
    <scope>NUCLEOTIDE SEQUENCE [LARGE SCALE GENOMIC DNA]</scope>
    <source>
        <strain evidence="1">Cs_M1</strain>
        <tissue evidence="1">Blood</tissue>
    </source>
</reference>
<evidence type="ECO:0000313" key="1">
    <source>
        <dbReference type="EMBL" id="KAK6294790.1"/>
    </source>
</evidence>
<comment type="caution">
    <text evidence="1">The sequence shown here is derived from an EMBL/GenBank/DDBJ whole genome shotgun (WGS) entry which is preliminary data.</text>
</comment>
<gene>
    <name evidence="1" type="ORF">J4Q44_G00356200</name>
</gene>
<proteinExistence type="predicted"/>
<dbReference type="EMBL" id="JAGTTL010000035">
    <property type="protein sequence ID" value="KAK6294790.1"/>
    <property type="molecule type" value="Genomic_DNA"/>
</dbReference>
<dbReference type="AlphaFoldDB" id="A0AAN8KZC9"/>
<dbReference type="Proteomes" id="UP001356427">
    <property type="component" value="Unassembled WGS sequence"/>
</dbReference>
<organism evidence="1 2">
    <name type="scientific">Coregonus suidteri</name>
    <dbReference type="NCBI Taxonomy" id="861788"/>
    <lineage>
        <taxon>Eukaryota</taxon>
        <taxon>Metazoa</taxon>
        <taxon>Chordata</taxon>
        <taxon>Craniata</taxon>
        <taxon>Vertebrata</taxon>
        <taxon>Euteleostomi</taxon>
        <taxon>Actinopterygii</taxon>
        <taxon>Neopterygii</taxon>
        <taxon>Teleostei</taxon>
        <taxon>Protacanthopterygii</taxon>
        <taxon>Salmoniformes</taxon>
        <taxon>Salmonidae</taxon>
        <taxon>Coregoninae</taxon>
        <taxon>Coregonus</taxon>
    </lineage>
</organism>
<evidence type="ECO:0000313" key="2">
    <source>
        <dbReference type="Proteomes" id="UP001356427"/>
    </source>
</evidence>
<sequence length="89" mass="10268">MPRSSGIKRNITRVQQKQWIPMQKILDSCTTQFMSPRLMLSDGVGNPREPHLFTANRGMSQACNLLFYPLWTKEMSGKNGLLEPLWDLM</sequence>
<accession>A0AAN8KZC9</accession>
<name>A0AAN8KZC9_9TELE</name>
<protein>
    <submittedName>
        <fullName evidence="1">Uncharacterized protein</fullName>
    </submittedName>
</protein>
<keyword evidence="2" id="KW-1185">Reference proteome</keyword>